<sequence>MSTKLDTITAREWEETKANLTKPSLENLNKFLKDRADLLESLENSKSNKKYDKSRFESRRDNKTKSFVTSKACCTFCKGEHYIQDCAEFLQLDVNDRIENVKKLRLCINCLRTGHMVKQCRSSSCRNCKSRYNSLLHLESPAKKVDSTEETKAESVNLSSQHLSHSKQVLLSTVLVI</sequence>
<gene>
    <name evidence="3" type="ORF">NQ317_007688</name>
</gene>
<keyword evidence="4" id="KW-1185">Reference proteome</keyword>
<feature type="domain" description="CCHC-type" evidence="2">
    <location>
        <begin position="107"/>
        <end position="122"/>
    </location>
</feature>
<dbReference type="Proteomes" id="UP001162164">
    <property type="component" value="Unassembled WGS sequence"/>
</dbReference>
<dbReference type="PANTHER" id="PTHR47331:SF1">
    <property type="entry name" value="GAG-LIKE PROTEIN"/>
    <property type="match status" value="1"/>
</dbReference>
<evidence type="ECO:0000259" key="2">
    <source>
        <dbReference type="PROSITE" id="PS50158"/>
    </source>
</evidence>
<dbReference type="PANTHER" id="PTHR47331">
    <property type="entry name" value="PHD-TYPE DOMAIN-CONTAINING PROTEIN"/>
    <property type="match status" value="1"/>
</dbReference>
<evidence type="ECO:0000313" key="3">
    <source>
        <dbReference type="EMBL" id="KAJ8979780.1"/>
    </source>
</evidence>
<reference evidence="3" key="1">
    <citation type="journal article" date="2023" name="Insect Mol. Biol.">
        <title>Genome sequencing provides insights into the evolution of gene families encoding plant cell wall-degrading enzymes in longhorned beetles.</title>
        <authorList>
            <person name="Shin N.R."/>
            <person name="Okamura Y."/>
            <person name="Kirsch R."/>
            <person name="Pauchet Y."/>
        </authorList>
    </citation>
    <scope>NUCLEOTIDE SEQUENCE</scope>
    <source>
        <strain evidence="3">MMC_N1</strain>
    </source>
</reference>
<name>A0ABQ9JNG6_9CUCU</name>
<accession>A0ABQ9JNG6</accession>
<dbReference type="PROSITE" id="PS50158">
    <property type="entry name" value="ZF_CCHC"/>
    <property type="match status" value="1"/>
</dbReference>
<dbReference type="EMBL" id="JAPWTJ010000314">
    <property type="protein sequence ID" value="KAJ8979780.1"/>
    <property type="molecule type" value="Genomic_DNA"/>
</dbReference>
<evidence type="ECO:0000256" key="1">
    <source>
        <dbReference type="PROSITE-ProRule" id="PRU00047"/>
    </source>
</evidence>
<proteinExistence type="predicted"/>
<evidence type="ECO:0000313" key="4">
    <source>
        <dbReference type="Proteomes" id="UP001162164"/>
    </source>
</evidence>
<comment type="caution">
    <text evidence="3">The sequence shown here is derived from an EMBL/GenBank/DDBJ whole genome shotgun (WGS) entry which is preliminary data.</text>
</comment>
<keyword evidence="1" id="KW-0863">Zinc-finger</keyword>
<dbReference type="InterPro" id="IPR036875">
    <property type="entry name" value="Znf_CCHC_sf"/>
</dbReference>
<keyword evidence="1" id="KW-0862">Zinc</keyword>
<organism evidence="3 4">
    <name type="scientific">Molorchus minor</name>
    <dbReference type="NCBI Taxonomy" id="1323400"/>
    <lineage>
        <taxon>Eukaryota</taxon>
        <taxon>Metazoa</taxon>
        <taxon>Ecdysozoa</taxon>
        <taxon>Arthropoda</taxon>
        <taxon>Hexapoda</taxon>
        <taxon>Insecta</taxon>
        <taxon>Pterygota</taxon>
        <taxon>Neoptera</taxon>
        <taxon>Endopterygota</taxon>
        <taxon>Coleoptera</taxon>
        <taxon>Polyphaga</taxon>
        <taxon>Cucujiformia</taxon>
        <taxon>Chrysomeloidea</taxon>
        <taxon>Cerambycidae</taxon>
        <taxon>Lamiinae</taxon>
        <taxon>Monochamini</taxon>
        <taxon>Molorchus</taxon>
    </lineage>
</organism>
<dbReference type="SUPFAM" id="SSF57756">
    <property type="entry name" value="Retrovirus zinc finger-like domains"/>
    <property type="match status" value="1"/>
</dbReference>
<protein>
    <recommendedName>
        <fullName evidence="2">CCHC-type domain-containing protein</fullName>
    </recommendedName>
</protein>
<dbReference type="InterPro" id="IPR001878">
    <property type="entry name" value="Znf_CCHC"/>
</dbReference>
<keyword evidence="1" id="KW-0479">Metal-binding</keyword>